<name>U1HLI9_ENDPU</name>
<evidence type="ECO:0000256" key="1">
    <source>
        <dbReference type="ARBA" id="ARBA00005964"/>
    </source>
</evidence>
<dbReference type="SUPFAM" id="SSF53474">
    <property type="entry name" value="alpha/beta-Hydrolases"/>
    <property type="match status" value="1"/>
</dbReference>
<comment type="similarity">
    <text evidence="1 3">Belongs to the type-B carboxylesterase/lipase family.</text>
</comment>
<accession>U1HLI9</accession>
<keyword evidence="2 3" id="KW-0378">Hydrolase</keyword>
<reference evidence="6" key="1">
    <citation type="journal article" date="2014" name="BMC Genomics">
        <title>Genome characteristics reveal the impact of lichenization on lichen-forming fungus Endocarpon pusillum Hedwig (Verrucariales, Ascomycota).</title>
        <authorList>
            <person name="Wang Y.-Y."/>
            <person name="Liu B."/>
            <person name="Zhang X.-Y."/>
            <person name="Zhou Q.-M."/>
            <person name="Zhang T."/>
            <person name="Li H."/>
            <person name="Yu Y.-F."/>
            <person name="Zhang X.-L."/>
            <person name="Hao X.-Y."/>
            <person name="Wang M."/>
            <person name="Wang L."/>
            <person name="Wei J.-C."/>
        </authorList>
    </citation>
    <scope>NUCLEOTIDE SEQUENCE [LARGE SCALE GENOMIC DNA]</scope>
    <source>
        <strain evidence="6">Z07020 / HMAS-L-300199</strain>
    </source>
</reference>
<dbReference type="OMA" id="YRMSVGN"/>
<evidence type="ECO:0000313" key="6">
    <source>
        <dbReference type="Proteomes" id="UP000019373"/>
    </source>
</evidence>
<evidence type="ECO:0000256" key="3">
    <source>
        <dbReference type="RuleBase" id="RU361235"/>
    </source>
</evidence>
<dbReference type="AlphaFoldDB" id="U1HLI9"/>
<organism evidence="5 6">
    <name type="scientific">Endocarpon pusillum (strain Z07020 / HMAS-L-300199)</name>
    <name type="common">Lichen-forming fungus</name>
    <dbReference type="NCBI Taxonomy" id="1263415"/>
    <lineage>
        <taxon>Eukaryota</taxon>
        <taxon>Fungi</taxon>
        <taxon>Dikarya</taxon>
        <taxon>Ascomycota</taxon>
        <taxon>Pezizomycotina</taxon>
        <taxon>Eurotiomycetes</taxon>
        <taxon>Chaetothyriomycetidae</taxon>
        <taxon>Verrucariales</taxon>
        <taxon>Verrucariaceae</taxon>
        <taxon>Endocarpon</taxon>
    </lineage>
</organism>
<dbReference type="PANTHER" id="PTHR11559">
    <property type="entry name" value="CARBOXYLESTERASE"/>
    <property type="match status" value="1"/>
</dbReference>
<proteinExistence type="inferred from homology"/>
<dbReference type="InterPro" id="IPR002018">
    <property type="entry name" value="CarbesteraseB"/>
</dbReference>
<dbReference type="GeneID" id="19243981"/>
<dbReference type="InterPro" id="IPR050309">
    <property type="entry name" value="Type-B_Carboxylest/Lipase"/>
</dbReference>
<dbReference type="EMBL" id="KE721248">
    <property type="protein sequence ID" value="ERF71125.1"/>
    <property type="molecule type" value="Genomic_DNA"/>
</dbReference>
<evidence type="ECO:0000313" key="5">
    <source>
        <dbReference type="EMBL" id="ERF71125.1"/>
    </source>
</evidence>
<dbReference type="PROSITE" id="PS00122">
    <property type="entry name" value="CARBOXYLESTERASE_B_1"/>
    <property type="match status" value="1"/>
</dbReference>
<dbReference type="Pfam" id="PF00135">
    <property type="entry name" value="COesterase"/>
    <property type="match status" value="1"/>
</dbReference>
<dbReference type="HOGENOM" id="CLU_006586_14_3_1"/>
<dbReference type="RefSeq" id="XP_007803232.1">
    <property type="nucleotide sequence ID" value="XM_007805041.1"/>
</dbReference>
<evidence type="ECO:0000259" key="4">
    <source>
        <dbReference type="Pfam" id="PF00135"/>
    </source>
</evidence>
<dbReference type="Gene3D" id="3.40.50.1820">
    <property type="entry name" value="alpha/beta hydrolase"/>
    <property type="match status" value="1"/>
</dbReference>
<feature type="domain" description="Carboxylesterase type B" evidence="4">
    <location>
        <begin position="21"/>
        <end position="513"/>
    </location>
</feature>
<dbReference type="eggNOG" id="KOG1516">
    <property type="taxonomic scope" value="Eukaryota"/>
</dbReference>
<sequence>MVTEHVKILLPSSSVPPNVQQIVGIRSSHSSDVEEFRGIPYGIVTERWESPKLADHLPCDSFDGSRHGPKCPQPAEPNNTEIFQSHLDYSSEVAESELDCLNLFIARPSAAALHQAGSTGEDGLPVMVWIHGGGYGYGAGSDPPWDPSRVILQSVKVGKPFIAVYINYRLNLFGFGASSELLETQSDSSFKGCNFGLQDQHVALQWVSKNISAFGGDPNRITIAGQSAGGISVHAQVLEAKSNPRKPLFQRAIVQSGAMGTVGPISAEEADSRWMYLCQHLHITHKSEKERVDFLRKMPASDMVRIAGEIKWFSFPLVAENKTVTMLPDGGVKVVLEPRSDAVNQGMEDEPIKVLIGDCDGEGMIWLDSISKIRSYDEIRSVIEHAYTSKSLVEAVLEAYHITAQSQTEELHRCLLQFMTDAKFGLPVHSAIRSLASHNRIAGEIATEVQAYRIKYTNPFSGILSTLAHHCVDLLYIFDAFYEDLAKAEPSSEALVEAMQQHWIDFIWDGCQPETSNYGVSEDDITVYERDRTRTVRKLNEDPECIERAKRLGLLAQDPAGMRTLWGMLSGVIPRS</sequence>
<dbReference type="OrthoDB" id="3200163at2759"/>
<dbReference type="InterPro" id="IPR019826">
    <property type="entry name" value="Carboxylesterase_B_AS"/>
</dbReference>
<gene>
    <name evidence="5" type="ORF">EPUS_09148</name>
</gene>
<keyword evidence="6" id="KW-1185">Reference proteome</keyword>
<protein>
    <recommendedName>
        <fullName evidence="3">Carboxylic ester hydrolase</fullName>
        <ecNumber evidence="3">3.1.1.-</ecNumber>
    </recommendedName>
</protein>
<evidence type="ECO:0000256" key="2">
    <source>
        <dbReference type="ARBA" id="ARBA00022801"/>
    </source>
</evidence>
<dbReference type="ESTHER" id="endpu-u1hli9">
    <property type="family name" value="Fungal_carboxylesterase_lipase"/>
</dbReference>
<dbReference type="GO" id="GO:0016787">
    <property type="term" value="F:hydrolase activity"/>
    <property type="evidence" value="ECO:0007669"/>
    <property type="project" value="UniProtKB-KW"/>
</dbReference>
<dbReference type="EC" id="3.1.1.-" evidence="3"/>
<dbReference type="InterPro" id="IPR029058">
    <property type="entry name" value="AB_hydrolase_fold"/>
</dbReference>
<dbReference type="Proteomes" id="UP000019373">
    <property type="component" value="Unassembled WGS sequence"/>
</dbReference>